<comment type="similarity">
    <text evidence="1">Belongs to the CpsD/CapB family.</text>
</comment>
<keyword evidence="3" id="KW-0808">Transferase</keyword>
<dbReference type="GO" id="GO:0005524">
    <property type="term" value="F:ATP binding"/>
    <property type="evidence" value="ECO:0007669"/>
    <property type="project" value="UniProtKB-KW"/>
</dbReference>
<evidence type="ECO:0000259" key="9">
    <source>
        <dbReference type="Pfam" id="PF13614"/>
    </source>
</evidence>
<accession>A0A1G8A0J8</accession>
<dbReference type="Pfam" id="PF13614">
    <property type="entry name" value="AAA_31"/>
    <property type="match status" value="1"/>
</dbReference>
<dbReference type="PANTHER" id="PTHR32309:SF13">
    <property type="entry name" value="FERRIC ENTEROBACTIN TRANSPORT PROTEIN FEPE"/>
    <property type="match status" value="1"/>
</dbReference>
<dbReference type="InterPro" id="IPR050445">
    <property type="entry name" value="Bact_polysacc_biosynth/exp"/>
</dbReference>
<evidence type="ECO:0000256" key="6">
    <source>
        <dbReference type="ARBA" id="ARBA00022840"/>
    </source>
</evidence>
<comment type="catalytic activity">
    <reaction evidence="8">
        <text>L-tyrosyl-[protein] + ATP = O-phospho-L-tyrosyl-[protein] + ADP + H(+)</text>
        <dbReference type="Rhea" id="RHEA:10596"/>
        <dbReference type="Rhea" id="RHEA-COMP:10136"/>
        <dbReference type="Rhea" id="RHEA-COMP:20101"/>
        <dbReference type="ChEBI" id="CHEBI:15378"/>
        <dbReference type="ChEBI" id="CHEBI:30616"/>
        <dbReference type="ChEBI" id="CHEBI:46858"/>
        <dbReference type="ChEBI" id="CHEBI:61978"/>
        <dbReference type="ChEBI" id="CHEBI:456216"/>
        <dbReference type="EC" id="2.7.10.2"/>
    </reaction>
</comment>
<evidence type="ECO:0000256" key="3">
    <source>
        <dbReference type="ARBA" id="ARBA00022679"/>
    </source>
</evidence>
<evidence type="ECO:0000313" key="12">
    <source>
        <dbReference type="Proteomes" id="UP000198956"/>
    </source>
</evidence>
<dbReference type="RefSeq" id="WP_057897435.1">
    <property type="nucleotide sequence ID" value="NZ_CP080764.1"/>
</dbReference>
<organism evidence="11 12">
    <name type="scientific">Aneurinibacillus thermoaerophilus</name>
    <dbReference type="NCBI Taxonomy" id="143495"/>
    <lineage>
        <taxon>Bacteria</taxon>
        <taxon>Bacillati</taxon>
        <taxon>Bacillota</taxon>
        <taxon>Bacilli</taxon>
        <taxon>Bacillales</taxon>
        <taxon>Paenibacillaceae</taxon>
        <taxon>Aneurinibacillus group</taxon>
        <taxon>Aneurinibacillus</taxon>
    </lineage>
</organism>
<keyword evidence="7" id="KW-0829">Tyrosine-protein kinase</keyword>
<dbReference type="SUPFAM" id="SSF52540">
    <property type="entry name" value="P-loop containing nucleoside triphosphate hydrolases"/>
    <property type="match status" value="1"/>
</dbReference>
<dbReference type="GO" id="GO:0005886">
    <property type="term" value="C:plasma membrane"/>
    <property type="evidence" value="ECO:0007669"/>
    <property type="project" value="UniProtKB-ARBA"/>
</dbReference>
<keyword evidence="6" id="KW-0067">ATP-binding</keyword>
<gene>
    <name evidence="10" type="ORF">K3F53_17355</name>
    <name evidence="11" type="ORF">SAMN04489735_101335</name>
</gene>
<dbReference type="InterPro" id="IPR025669">
    <property type="entry name" value="AAA_dom"/>
</dbReference>
<reference evidence="10 13" key="2">
    <citation type="submission" date="2021-08" db="EMBL/GenBank/DDBJ databases">
        <title>Complete genome sequence of the strain Aneurinibacillus thermoaerophilus CCM 8960.</title>
        <authorList>
            <person name="Musilova J."/>
            <person name="Kourilova X."/>
            <person name="Pernicova I."/>
            <person name="Bezdicek M."/>
            <person name="Lengerova M."/>
            <person name="Obruca S."/>
            <person name="Sedlar K."/>
        </authorList>
    </citation>
    <scope>NUCLEOTIDE SEQUENCE [LARGE SCALE GENOMIC DNA]</scope>
    <source>
        <strain evidence="10 13">CCM 8960</strain>
    </source>
</reference>
<evidence type="ECO:0000256" key="8">
    <source>
        <dbReference type="ARBA" id="ARBA00051245"/>
    </source>
</evidence>
<sequence length="228" mass="25265">MNTAIDKKRYEKLIAYWNPKSQIAEAYRTLRTNIQFASVDEEIKTILITSTGPAEGKSTTATNLAVVMAQAAKRTLYIDADLRKPAGHHIFQVPNRRGLTTYLAGQIQLRDAVQETGIENLAIMTAGPIPPNPAELLGSKKMKLALKELHSQFEAIILDTPPVIAVADAAILSRLVDGCILVVNAGKTNRDLAARAKQQLEHTNARLLGVVLNNKQIKHNNYYYYYKN</sequence>
<evidence type="ECO:0000313" key="11">
    <source>
        <dbReference type="EMBL" id="SDH13950.1"/>
    </source>
</evidence>
<dbReference type="GO" id="GO:0042802">
    <property type="term" value="F:identical protein binding"/>
    <property type="evidence" value="ECO:0007669"/>
    <property type="project" value="UniProtKB-ARBA"/>
</dbReference>
<evidence type="ECO:0000313" key="10">
    <source>
        <dbReference type="EMBL" id="QYY42577.1"/>
    </source>
</evidence>
<dbReference type="OrthoDB" id="9794577at2"/>
<protein>
    <recommendedName>
        <fullName evidence="2">non-specific protein-tyrosine kinase</fullName>
        <ecNumber evidence="2">2.7.10.2</ecNumber>
    </recommendedName>
</protein>
<evidence type="ECO:0000313" key="13">
    <source>
        <dbReference type="Proteomes" id="UP000826616"/>
    </source>
</evidence>
<dbReference type="CDD" id="cd05387">
    <property type="entry name" value="BY-kinase"/>
    <property type="match status" value="1"/>
</dbReference>
<dbReference type="AlphaFoldDB" id="A0A1G8A0J8"/>
<proteinExistence type="inferred from homology"/>
<dbReference type="EMBL" id="CP080764">
    <property type="protein sequence ID" value="QYY42577.1"/>
    <property type="molecule type" value="Genomic_DNA"/>
</dbReference>
<dbReference type="InterPro" id="IPR005702">
    <property type="entry name" value="Wzc-like_C"/>
</dbReference>
<keyword evidence="5 10" id="KW-0418">Kinase</keyword>
<evidence type="ECO:0000256" key="7">
    <source>
        <dbReference type="ARBA" id="ARBA00023137"/>
    </source>
</evidence>
<dbReference type="Gene3D" id="3.40.50.300">
    <property type="entry name" value="P-loop containing nucleotide triphosphate hydrolases"/>
    <property type="match status" value="1"/>
</dbReference>
<dbReference type="EC" id="2.7.10.2" evidence="2"/>
<dbReference type="Proteomes" id="UP000198956">
    <property type="component" value="Unassembled WGS sequence"/>
</dbReference>
<reference evidence="11 12" key="1">
    <citation type="submission" date="2016-10" db="EMBL/GenBank/DDBJ databases">
        <authorList>
            <person name="de Groot N.N."/>
        </authorList>
    </citation>
    <scope>NUCLEOTIDE SEQUENCE [LARGE SCALE GENOMIC DNA]</scope>
    <source>
        <strain evidence="11 12">L 420-91</strain>
    </source>
</reference>
<dbReference type="GO" id="GO:0004715">
    <property type="term" value="F:non-membrane spanning protein tyrosine kinase activity"/>
    <property type="evidence" value="ECO:0007669"/>
    <property type="project" value="UniProtKB-EC"/>
</dbReference>
<feature type="domain" description="AAA" evidence="9">
    <location>
        <begin position="50"/>
        <end position="173"/>
    </location>
</feature>
<dbReference type="Proteomes" id="UP000826616">
    <property type="component" value="Chromosome"/>
</dbReference>
<evidence type="ECO:0000256" key="5">
    <source>
        <dbReference type="ARBA" id="ARBA00022777"/>
    </source>
</evidence>
<evidence type="ECO:0000256" key="2">
    <source>
        <dbReference type="ARBA" id="ARBA00011903"/>
    </source>
</evidence>
<dbReference type="InterPro" id="IPR027417">
    <property type="entry name" value="P-loop_NTPase"/>
</dbReference>
<dbReference type="PANTHER" id="PTHR32309">
    <property type="entry name" value="TYROSINE-PROTEIN KINASE"/>
    <property type="match status" value="1"/>
</dbReference>
<dbReference type="GeneID" id="97143151"/>
<dbReference type="FunFam" id="3.40.50.300:FF:000527">
    <property type="entry name" value="Tyrosine-protein kinase etk"/>
    <property type="match status" value="1"/>
</dbReference>
<dbReference type="EMBL" id="FNDE01000013">
    <property type="protein sequence ID" value="SDH13950.1"/>
    <property type="molecule type" value="Genomic_DNA"/>
</dbReference>
<dbReference type="NCBIfam" id="TIGR01007">
    <property type="entry name" value="eps_fam"/>
    <property type="match status" value="1"/>
</dbReference>
<keyword evidence="13" id="KW-1185">Reference proteome</keyword>
<evidence type="ECO:0000256" key="4">
    <source>
        <dbReference type="ARBA" id="ARBA00022741"/>
    </source>
</evidence>
<keyword evidence="4" id="KW-0547">Nucleotide-binding</keyword>
<name>A0A1G8A0J8_ANETH</name>
<evidence type="ECO:0000256" key="1">
    <source>
        <dbReference type="ARBA" id="ARBA00007316"/>
    </source>
</evidence>